<accession>A0AA47P8N1</accession>
<keyword evidence="3" id="KW-1185">Reference proteome</keyword>
<gene>
    <name evidence="2" type="primary">Harbi1_149</name>
    <name evidence="2" type="ORF">N1851_007292</name>
</gene>
<evidence type="ECO:0000313" key="3">
    <source>
        <dbReference type="Proteomes" id="UP001174136"/>
    </source>
</evidence>
<protein>
    <submittedName>
        <fullName evidence="2">Nuclease HARBI1</fullName>
    </submittedName>
</protein>
<name>A0AA47P8N1_MERPO</name>
<reference evidence="2" key="1">
    <citation type="journal article" date="2023" name="Front. Mar. Sci.">
        <title>A new Merluccius polli reference genome to investigate the effects of global change in West African waters.</title>
        <authorList>
            <person name="Mateo J.L."/>
            <person name="Blanco-Fernandez C."/>
            <person name="Garcia-Vazquez E."/>
            <person name="Machado-Schiaffino G."/>
        </authorList>
    </citation>
    <scope>NUCLEOTIDE SEQUENCE</scope>
    <source>
        <strain evidence="2">C29</strain>
        <tissue evidence="2">Fin</tissue>
    </source>
</reference>
<feature type="region of interest" description="Disordered" evidence="1">
    <location>
        <begin position="305"/>
        <end position="343"/>
    </location>
</feature>
<sequence length="343" mass="38889">MPSLWVRPQNLIYIACNVLQSKSMMVNNTILADSCTHGDVTTTLSWDIDYCTVSNNVPTTPPCFTEVKTCLIDKEQLVSHGPICLQLHYSLDKTKQMQHIRPIHSTTKQHRRQRPQKRQHAGHGLNLKFIRFPLDNQQLHRIKANFMACRYAGVVGAVDGTHIQIIAPSKDEDVFVNRKNVHSINTQIVSDATFLWRQISAKMHSLSEARYLIDSLAFSHGWKSAGELRGLNETTASGRRYLQTSEFTSRLPSMRESKAVNQISLLGNGQSQESPPCLGSLPQRAKTIPCERAERELREAVRCESNEEMLSSPRFPRSLSISSLGEKRSECARARRENLRARR</sequence>
<organism evidence="2 3">
    <name type="scientific">Merluccius polli</name>
    <name type="common">Benguela hake</name>
    <name type="synonym">Merluccius cadenati</name>
    <dbReference type="NCBI Taxonomy" id="89951"/>
    <lineage>
        <taxon>Eukaryota</taxon>
        <taxon>Metazoa</taxon>
        <taxon>Chordata</taxon>
        <taxon>Craniata</taxon>
        <taxon>Vertebrata</taxon>
        <taxon>Euteleostomi</taxon>
        <taxon>Actinopterygii</taxon>
        <taxon>Neopterygii</taxon>
        <taxon>Teleostei</taxon>
        <taxon>Neoteleostei</taxon>
        <taxon>Acanthomorphata</taxon>
        <taxon>Zeiogadaria</taxon>
        <taxon>Gadariae</taxon>
        <taxon>Gadiformes</taxon>
        <taxon>Gadoidei</taxon>
        <taxon>Merlucciidae</taxon>
        <taxon>Merluccius</taxon>
    </lineage>
</organism>
<proteinExistence type="predicted"/>
<dbReference type="EMBL" id="JAOPHQ010001235">
    <property type="protein sequence ID" value="KAK0151413.1"/>
    <property type="molecule type" value="Genomic_DNA"/>
</dbReference>
<dbReference type="Proteomes" id="UP001174136">
    <property type="component" value="Unassembled WGS sequence"/>
</dbReference>
<feature type="compositionally biased region" description="Basic and acidic residues" evidence="1">
    <location>
        <begin position="325"/>
        <end position="343"/>
    </location>
</feature>
<comment type="caution">
    <text evidence="2">The sequence shown here is derived from an EMBL/GenBank/DDBJ whole genome shotgun (WGS) entry which is preliminary data.</text>
</comment>
<dbReference type="AlphaFoldDB" id="A0AA47P8N1"/>
<evidence type="ECO:0000313" key="2">
    <source>
        <dbReference type="EMBL" id="KAK0151413.1"/>
    </source>
</evidence>
<evidence type="ECO:0000256" key="1">
    <source>
        <dbReference type="SAM" id="MobiDB-lite"/>
    </source>
</evidence>